<dbReference type="GeneID" id="41978739"/>
<keyword evidence="8" id="KW-1185">Reference proteome</keyword>
<comment type="subcellular location">
    <subcellularLocation>
        <location evidence="1">Membrane</location>
        <topology evidence="1">Multi-pass membrane protein</topology>
    </subcellularLocation>
</comment>
<feature type="compositionally biased region" description="Acidic residues" evidence="5">
    <location>
        <begin position="408"/>
        <end position="421"/>
    </location>
</feature>
<keyword evidence="2 6" id="KW-0812">Transmembrane</keyword>
<dbReference type="GO" id="GO:0016020">
    <property type="term" value="C:membrane"/>
    <property type="evidence" value="ECO:0007669"/>
    <property type="project" value="UniProtKB-SubCell"/>
</dbReference>
<dbReference type="Proteomes" id="UP000319257">
    <property type="component" value="Unassembled WGS sequence"/>
</dbReference>
<dbReference type="AlphaFoldDB" id="A0A507BQA8"/>
<evidence type="ECO:0000256" key="6">
    <source>
        <dbReference type="SAM" id="Phobius"/>
    </source>
</evidence>
<feature type="transmembrane region" description="Helical" evidence="6">
    <location>
        <begin position="273"/>
        <end position="291"/>
    </location>
</feature>
<dbReference type="PANTHER" id="PTHR30249">
    <property type="entry name" value="PUTATIVE SEROTONIN TRANSPORTER"/>
    <property type="match status" value="1"/>
</dbReference>
<evidence type="ECO:0000313" key="8">
    <source>
        <dbReference type="Proteomes" id="UP000319257"/>
    </source>
</evidence>
<feature type="transmembrane region" description="Helical" evidence="6">
    <location>
        <begin position="177"/>
        <end position="198"/>
    </location>
</feature>
<proteinExistence type="predicted"/>
<feature type="transmembrane region" description="Helical" evidence="6">
    <location>
        <begin position="141"/>
        <end position="157"/>
    </location>
</feature>
<dbReference type="InParanoid" id="A0A507BQA8"/>
<comment type="caution">
    <text evidence="7">The sequence shown here is derived from an EMBL/GenBank/DDBJ whole genome shotgun (WGS) entry which is preliminary data.</text>
</comment>
<name>A0A507BQA8_9PEZI</name>
<evidence type="ECO:0000256" key="4">
    <source>
        <dbReference type="ARBA" id="ARBA00023136"/>
    </source>
</evidence>
<dbReference type="RefSeq" id="XP_031000759.1">
    <property type="nucleotide sequence ID" value="XM_031134006.1"/>
</dbReference>
<evidence type="ECO:0000256" key="3">
    <source>
        <dbReference type="ARBA" id="ARBA00022989"/>
    </source>
</evidence>
<protein>
    <submittedName>
        <fullName evidence="7">Uncharacterized protein</fullName>
    </submittedName>
</protein>
<dbReference type="Pfam" id="PF04172">
    <property type="entry name" value="LrgB"/>
    <property type="match status" value="2"/>
</dbReference>
<organism evidence="7 8">
    <name type="scientific">Thyridium curvatum</name>
    <dbReference type="NCBI Taxonomy" id="1093900"/>
    <lineage>
        <taxon>Eukaryota</taxon>
        <taxon>Fungi</taxon>
        <taxon>Dikarya</taxon>
        <taxon>Ascomycota</taxon>
        <taxon>Pezizomycotina</taxon>
        <taxon>Sordariomycetes</taxon>
        <taxon>Sordariomycetidae</taxon>
        <taxon>Thyridiales</taxon>
        <taxon>Thyridiaceae</taxon>
        <taxon>Thyridium</taxon>
    </lineage>
</organism>
<dbReference type="EMBL" id="SKBQ01000102">
    <property type="protein sequence ID" value="TPX19048.1"/>
    <property type="molecule type" value="Genomic_DNA"/>
</dbReference>
<sequence>MAHCLQRLAWAMVGVPPKQALAPSAALPERNVPPIVVEPPGSPAPRRSVTADERFRKCLSNASTLTNTPAGPSPIIRPSEPETHNATPPLPPLPEPTPPTPTTRTRTKALDVLISNPVLYLSILAIPMIGLPIAVTTGNTAPIDTIVLFLLWTTFLATQRKSRSTPVLASQPRWRTFLSAALNAVLWTALGMIAYCALKSALSHHPSASLIDTLTSLSTGTTLSDLIIGSGTRPSMGAGDVAVSILDAGIVSWGLKLFECRAQLTSPSGVTTVVTALAAAALNVVCGPLLARALGLRLPGWCLAFAARSVTLALAGPAMGSLGGDVGVNAAMVVFSGIVFQVGLGLGVGGWLRGVFAATTRAWATGRGSDGGGGGGRKDRDVEKGAAVRLPTAATAGGDDGRLRDDEHQEDEEEEEEEDADSPLTVATGVMVGVNGAAMGTAHLYDADSRAAPYAALSMTVFGVMTVVMTSSDRLVHWLVAQVAS</sequence>
<accession>A0A507BQA8</accession>
<reference evidence="7 8" key="1">
    <citation type="submission" date="2019-06" db="EMBL/GenBank/DDBJ databases">
        <title>Draft genome sequence of the filamentous fungus Phialemoniopsis curvata isolated from diesel fuel.</title>
        <authorList>
            <person name="Varaljay V.A."/>
            <person name="Lyon W.J."/>
            <person name="Crouch A.L."/>
            <person name="Drake C.E."/>
            <person name="Hollomon J.M."/>
            <person name="Nadeau L.J."/>
            <person name="Nunn H.S."/>
            <person name="Stevenson B.S."/>
            <person name="Bojanowski C.L."/>
            <person name="Crookes-Goodson W.J."/>
        </authorList>
    </citation>
    <scope>NUCLEOTIDE SEQUENCE [LARGE SCALE GENOMIC DNA]</scope>
    <source>
        <strain evidence="7 8">D216</strain>
    </source>
</reference>
<feature type="transmembrane region" description="Helical" evidence="6">
    <location>
        <begin position="298"/>
        <end position="318"/>
    </location>
</feature>
<keyword evidence="3 6" id="KW-1133">Transmembrane helix</keyword>
<evidence type="ECO:0000256" key="1">
    <source>
        <dbReference type="ARBA" id="ARBA00004141"/>
    </source>
</evidence>
<feature type="region of interest" description="Disordered" evidence="5">
    <location>
        <begin position="61"/>
        <end position="104"/>
    </location>
</feature>
<feature type="transmembrane region" description="Helical" evidence="6">
    <location>
        <begin position="330"/>
        <end position="352"/>
    </location>
</feature>
<feature type="compositionally biased region" description="Polar residues" evidence="5">
    <location>
        <begin position="61"/>
        <end position="70"/>
    </location>
</feature>
<evidence type="ECO:0000313" key="7">
    <source>
        <dbReference type="EMBL" id="TPX19048.1"/>
    </source>
</evidence>
<gene>
    <name evidence="7" type="ORF">E0L32_011292</name>
</gene>
<keyword evidence="4 6" id="KW-0472">Membrane</keyword>
<dbReference type="PANTHER" id="PTHR30249:SF0">
    <property type="entry name" value="PLASTIDAL GLYCOLATE_GLYCERATE TRANSLOCATOR 1, CHLOROPLASTIC"/>
    <property type="match status" value="1"/>
</dbReference>
<dbReference type="OrthoDB" id="2502820at2759"/>
<evidence type="ECO:0000256" key="5">
    <source>
        <dbReference type="SAM" id="MobiDB-lite"/>
    </source>
</evidence>
<evidence type="ECO:0000256" key="2">
    <source>
        <dbReference type="ARBA" id="ARBA00022692"/>
    </source>
</evidence>
<dbReference type="InterPro" id="IPR007300">
    <property type="entry name" value="CidB/LrgB"/>
</dbReference>
<feature type="transmembrane region" description="Helical" evidence="6">
    <location>
        <begin position="113"/>
        <end position="135"/>
    </location>
</feature>
<feature type="compositionally biased region" description="Pro residues" evidence="5">
    <location>
        <begin position="88"/>
        <end position="101"/>
    </location>
</feature>
<feature type="region of interest" description="Disordered" evidence="5">
    <location>
        <begin position="393"/>
        <end position="423"/>
    </location>
</feature>